<dbReference type="AlphaFoldDB" id="F9CUW9"/>
<protein>
    <submittedName>
        <fullName evidence="1">Uncharacterized protein</fullName>
    </submittedName>
</protein>
<organism evidence="1 2">
    <name type="scientific">Nitrosarchaeum koreense MY1</name>
    <dbReference type="NCBI Taxonomy" id="1001994"/>
    <lineage>
        <taxon>Archaea</taxon>
        <taxon>Nitrososphaerota</taxon>
        <taxon>Nitrososphaeria</taxon>
        <taxon>Nitrosopumilales</taxon>
        <taxon>Nitrosopumilaceae</taxon>
        <taxon>Nitrosarchaeum</taxon>
    </lineage>
</organism>
<keyword evidence="2" id="KW-1185">Reference proteome</keyword>
<sequence>MFIGIEKGLYLQIELIKHYKKSLQVNNMAIPEDVQEYVEKNVKLMISQTETYLPFIKIAFPYSQNLADGVYNLIIGSALSVFVNQYAMRMKYPSAEDFADFGRLTFKYREQIDKFFK</sequence>
<accession>F9CUW9</accession>
<comment type="caution">
    <text evidence="1">The sequence shown here is derived from an EMBL/GenBank/DDBJ whole genome shotgun (WGS) entry which is preliminary data.</text>
</comment>
<proteinExistence type="predicted"/>
<gene>
    <name evidence="1" type="ORF">MY1_1929</name>
</gene>
<dbReference type="PATRIC" id="fig|1001994.6.peg.1899"/>
<reference evidence="1 2" key="1">
    <citation type="journal article" date="2011" name="J. Bacteriol.">
        <title>Genome Sequence of an Ammonia-Oxidizing Soil Archaeon, "Candidatus Nitrosoarchaeum koreensis" MY1.</title>
        <authorList>
            <person name="Kim B.K."/>
            <person name="Jung M.Y."/>
            <person name="Yu D.S."/>
            <person name="Park S.J."/>
            <person name="Oh T.K."/>
            <person name="Rhee S.K."/>
            <person name="Kim J.F."/>
        </authorList>
    </citation>
    <scope>NUCLEOTIDE SEQUENCE [LARGE SCALE GENOMIC DNA]</scope>
    <source>
        <strain evidence="1 2">MY1</strain>
    </source>
</reference>
<name>F9CUW9_9ARCH</name>
<evidence type="ECO:0000313" key="1">
    <source>
        <dbReference type="EMBL" id="EGP94673.1"/>
    </source>
</evidence>
<dbReference type="Proteomes" id="UP000004440">
    <property type="component" value="Unassembled WGS sequence"/>
</dbReference>
<evidence type="ECO:0000313" key="2">
    <source>
        <dbReference type="Proteomes" id="UP000004440"/>
    </source>
</evidence>
<dbReference type="EMBL" id="AFPU01000001">
    <property type="protein sequence ID" value="EGP94673.1"/>
    <property type="molecule type" value="Genomic_DNA"/>
</dbReference>